<reference evidence="3 4" key="1">
    <citation type="submission" date="2019-04" db="EMBL/GenBank/DDBJ databases">
        <title>Sphingomonas psychrotolerans sp. nov., isolated from soil in the Tianshan Mountains, Xinjiang, China.</title>
        <authorList>
            <person name="Luo Y."/>
            <person name="Sheng H."/>
        </authorList>
    </citation>
    <scope>NUCLEOTIDE SEQUENCE [LARGE SCALE GENOMIC DNA]</scope>
    <source>
        <strain evidence="3 4">ZFGT-11</strain>
    </source>
</reference>
<dbReference type="InterPro" id="IPR002656">
    <property type="entry name" value="Acyl_transf_3_dom"/>
</dbReference>
<keyword evidence="1" id="KW-0472">Membrane</keyword>
<keyword evidence="3" id="KW-0808">Transferase</keyword>
<gene>
    <name evidence="3" type="ORF">E5A73_15310</name>
</gene>
<feature type="transmembrane region" description="Helical" evidence="1">
    <location>
        <begin position="160"/>
        <end position="179"/>
    </location>
</feature>
<evidence type="ECO:0000313" key="3">
    <source>
        <dbReference type="EMBL" id="TGX52174.1"/>
    </source>
</evidence>
<accession>A0A4S1X7N8</accession>
<dbReference type="Proteomes" id="UP000306147">
    <property type="component" value="Unassembled WGS sequence"/>
</dbReference>
<dbReference type="OrthoDB" id="9796461at2"/>
<feature type="transmembrane region" description="Helical" evidence="1">
    <location>
        <begin position="275"/>
        <end position="294"/>
    </location>
</feature>
<evidence type="ECO:0000256" key="1">
    <source>
        <dbReference type="SAM" id="Phobius"/>
    </source>
</evidence>
<proteinExistence type="predicted"/>
<sequence length="363" mass="39086">MDAPQTDRLIALDLLRGLAALAIVTRHFPWPGDEVGFLPRDYLAVDLFFVLSGFVLARAWWPRLSQGEGQARFLLDRLIRLYPLYLLATLLAAAIALANGTPVGTWAIALGANLLFLPAPPDPATGINLFPFVYPAWSLLWELLANLVLALVAFRLRGPLLPAMLLTGALLLATTAQQLGSLDAGPRWSDFVGGGFRVLYGFFAGVALCWLHSRFPTRIAALPDWLIGLALLAIFAPATEWAFGAAYDFIAATLFFPLLVLLGANAHTTPLSRRIGAGLGGLSYGLYVLHQPVVQFATMLLPTEQIGASGVIGLAALVLVTLAVSWAATRWIDTPVRCWTRRRLRAQRSSAAPIVTTSSAAAP</sequence>
<dbReference type="Pfam" id="PF01757">
    <property type="entry name" value="Acyl_transf_3"/>
    <property type="match status" value="1"/>
</dbReference>
<comment type="caution">
    <text evidence="3">The sequence shown here is derived from an EMBL/GenBank/DDBJ whole genome shotgun (WGS) entry which is preliminary data.</text>
</comment>
<protein>
    <submittedName>
        <fullName evidence="3">Acyltransferase</fullName>
    </submittedName>
</protein>
<feature type="transmembrane region" description="Helical" evidence="1">
    <location>
        <begin position="219"/>
        <end position="238"/>
    </location>
</feature>
<feature type="transmembrane region" description="Helical" evidence="1">
    <location>
        <begin position="191"/>
        <end position="212"/>
    </location>
</feature>
<dbReference type="AlphaFoldDB" id="A0A4S1X7N8"/>
<dbReference type="EMBL" id="SRXT01000006">
    <property type="protein sequence ID" value="TGX52174.1"/>
    <property type="molecule type" value="Genomic_DNA"/>
</dbReference>
<keyword evidence="3" id="KW-0012">Acyltransferase</keyword>
<dbReference type="InterPro" id="IPR050879">
    <property type="entry name" value="Acyltransferase_3"/>
</dbReference>
<feature type="transmembrane region" description="Helical" evidence="1">
    <location>
        <begin position="132"/>
        <end position="153"/>
    </location>
</feature>
<dbReference type="GO" id="GO:0016747">
    <property type="term" value="F:acyltransferase activity, transferring groups other than amino-acyl groups"/>
    <property type="evidence" value="ECO:0007669"/>
    <property type="project" value="InterPro"/>
</dbReference>
<feature type="transmembrane region" description="Helical" evidence="1">
    <location>
        <begin position="42"/>
        <end position="61"/>
    </location>
</feature>
<evidence type="ECO:0000313" key="4">
    <source>
        <dbReference type="Proteomes" id="UP000306147"/>
    </source>
</evidence>
<name>A0A4S1X7N8_9SPHN</name>
<keyword evidence="1" id="KW-1133">Transmembrane helix</keyword>
<dbReference type="PANTHER" id="PTHR23028:SF134">
    <property type="entry name" value="PUTATIVE (AFU_ORTHOLOGUE AFUA_4G08520)-RELATED"/>
    <property type="match status" value="1"/>
</dbReference>
<organism evidence="3 4">
    <name type="scientific">Sphingomonas gei</name>
    <dbReference type="NCBI Taxonomy" id="1395960"/>
    <lineage>
        <taxon>Bacteria</taxon>
        <taxon>Pseudomonadati</taxon>
        <taxon>Pseudomonadota</taxon>
        <taxon>Alphaproteobacteria</taxon>
        <taxon>Sphingomonadales</taxon>
        <taxon>Sphingomonadaceae</taxon>
        <taxon>Sphingomonas</taxon>
    </lineage>
</organism>
<evidence type="ECO:0000259" key="2">
    <source>
        <dbReference type="Pfam" id="PF01757"/>
    </source>
</evidence>
<keyword evidence="4" id="KW-1185">Reference proteome</keyword>
<feature type="transmembrane region" description="Helical" evidence="1">
    <location>
        <begin position="306"/>
        <end position="327"/>
    </location>
</feature>
<feature type="domain" description="Acyltransferase 3" evidence="2">
    <location>
        <begin position="10"/>
        <end position="329"/>
    </location>
</feature>
<dbReference type="PANTHER" id="PTHR23028">
    <property type="entry name" value="ACETYLTRANSFERASE"/>
    <property type="match status" value="1"/>
</dbReference>
<feature type="transmembrane region" description="Helical" evidence="1">
    <location>
        <begin position="82"/>
        <end position="112"/>
    </location>
</feature>
<feature type="transmembrane region" description="Helical" evidence="1">
    <location>
        <begin position="244"/>
        <end position="263"/>
    </location>
</feature>
<dbReference type="RefSeq" id="WP_135964718.1">
    <property type="nucleotide sequence ID" value="NZ_SRXT01000006.1"/>
</dbReference>
<keyword evidence="1" id="KW-0812">Transmembrane</keyword>